<name>A0ABN3KJU5_9ACTN</name>
<accession>A0ABN3KJU5</accession>
<dbReference type="Pfam" id="PF00005">
    <property type="entry name" value="ABC_tran"/>
    <property type="match status" value="1"/>
</dbReference>
<feature type="region of interest" description="Disordered" evidence="1">
    <location>
        <begin position="147"/>
        <end position="166"/>
    </location>
</feature>
<dbReference type="PANTHER" id="PTHR42855">
    <property type="entry name" value="ABC TRANSPORTER ATP-BINDING SUBUNIT"/>
    <property type="match status" value="1"/>
</dbReference>
<dbReference type="Proteomes" id="UP001501638">
    <property type="component" value="Unassembled WGS sequence"/>
</dbReference>
<gene>
    <name evidence="3" type="ORF">GCM10010405_55050</name>
</gene>
<reference evidence="3 4" key="1">
    <citation type="journal article" date="2019" name="Int. J. Syst. Evol. Microbiol.">
        <title>The Global Catalogue of Microorganisms (GCM) 10K type strain sequencing project: providing services to taxonomists for standard genome sequencing and annotation.</title>
        <authorList>
            <consortium name="The Broad Institute Genomics Platform"/>
            <consortium name="The Broad Institute Genome Sequencing Center for Infectious Disease"/>
            <person name="Wu L."/>
            <person name="Ma J."/>
        </authorList>
    </citation>
    <scope>NUCLEOTIDE SEQUENCE [LARGE SCALE GENOMIC DNA]</scope>
    <source>
        <strain evidence="3 4">JCM 6305</strain>
    </source>
</reference>
<evidence type="ECO:0000256" key="1">
    <source>
        <dbReference type="SAM" id="MobiDB-lite"/>
    </source>
</evidence>
<dbReference type="EMBL" id="BAAASZ010000043">
    <property type="protein sequence ID" value="GAA2463520.1"/>
    <property type="molecule type" value="Genomic_DNA"/>
</dbReference>
<feature type="domain" description="ABC transporter" evidence="2">
    <location>
        <begin position="44"/>
        <end position="106"/>
    </location>
</feature>
<proteinExistence type="predicted"/>
<evidence type="ECO:0000313" key="4">
    <source>
        <dbReference type="Proteomes" id="UP001501638"/>
    </source>
</evidence>
<dbReference type="Gene3D" id="3.40.50.300">
    <property type="entry name" value="P-loop containing nucleotide triphosphate hydrolases"/>
    <property type="match status" value="1"/>
</dbReference>
<dbReference type="PANTHER" id="PTHR42855:SF2">
    <property type="entry name" value="DRUG RESISTANCE ABC TRANSPORTER,ATP-BINDING PROTEIN"/>
    <property type="match status" value="1"/>
</dbReference>
<dbReference type="InterPro" id="IPR027417">
    <property type="entry name" value="P-loop_NTPase"/>
</dbReference>
<dbReference type="SUPFAM" id="SSF52540">
    <property type="entry name" value="P-loop containing nucleoside triphosphate hydrolases"/>
    <property type="match status" value="1"/>
</dbReference>
<keyword evidence="4" id="KW-1185">Reference proteome</keyword>
<sequence>MGDAVDHVLGELRAPERRIRIAEAALGTAGPAEFEHYAALVAEFEARGGHGADGRVEVSLRRLGEHAPLDRTRPPSTLSGGQRSRLALAATLASAPELLLLDEPTNHLAPALVEGIEAVLAHYTGTLVVVTHDRLLRERFHGSRLELPMAPEPPMAAEKTHRNRRP</sequence>
<evidence type="ECO:0000259" key="2">
    <source>
        <dbReference type="Pfam" id="PF00005"/>
    </source>
</evidence>
<protein>
    <recommendedName>
        <fullName evidence="2">ABC transporter domain-containing protein</fullName>
    </recommendedName>
</protein>
<evidence type="ECO:0000313" key="3">
    <source>
        <dbReference type="EMBL" id="GAA2463520.1"/>
    </source>
</evidence>
<dbReference type="InterPro" id="IPR051309">
    <property type="entry name" value="ABCF_ATPase"/>
</dbReference>
<dbReference type="InterPro" id="IPR003439">
    <property type="entry name" value="ABC_transporter-like_ATP-bd"/>
</dbReference>
<dbReference type="RefSeq" id="WP_344328321.1">
    <property type="nucleotide sequence ID" value="NZ_BAAASZ010000043.1"/>
</dbReference>
<comment type="caution">
    <text evidence="3">The sequence shown here is derived from an EMBL/GenBank/DDBJ whole genome shotgun (WGS) entry which is preliminary data.</text>
</comment>
<organism evidence="3 4">
    <name type="scientific">Streptomyces macrosporus</name>
    <dbReference type="NCBI Taxonomy" id="44032"/>
    <lineage>
        <taxon>Bacteria</taxon>
        <taxon>Bacillati</taxon>
        <taxon>Actinomycetota</taxon>
        <taxon>Actinomycetes</taxon>
        <taxon>Kitasatosporales</taxon>
        <taxon>Streptomycetaceae</taxon>
        <taxon>Streptomyces</taxon>
    </lineage>
</organism>